<dbReference type="PROSITE" id="PS51257">
    <property type="entry name" value="PROKAR_LIPOPROTEIN"/>
    <property type="match status" value="1"/>
</dbReference>
<organism evidence="2 3">
    <name type="scientific">Halohasta litchfieldiae</name>
    <dbReference type="NCBI Taxonomy" id="1073996"/>
    <lineage>
        <taxon>Archaea</taxon>
        <taxon>Methanobacteriati</taxon>
        <taxon>Methanobacteriota</taxon>
        <taxon>Stenosarchaea group</taxon>
        <taxon>Halobacteria</taxon>
        <taxon>Halobacteriales</taxon>
        <taxon>Haloferacaceae</taxon>
        <taxon>Halohasta</taxon>
    </lineage>
</organism>
<feature type="compositionally biased region" description="Low complexity" evidence="1">
    <location>
        <begin position="90"/>
        <end position="103"/>
    </location>
</feature>
<dbReference type="RefSeq" id="WP_089673794.1">
    <property type="nucleotide sequence ID" value="NZ_CP024845.1"/>
</dbReference>
<accession>A0A1H6Y2Z8</accession>
<accession>A0A2H4PZ27</accession>
<evidence type="ECO:0000313" key="3">
    <source>
        <dbReference type="Proteomes" id="UP000198888"/>
    </source>
</evidence>
<protein>
    <submittedName>
        <fullName evidence="2">Uncharacterized protein</fullName>
    </submittedName>
</protein>
<proteinExistence type="predicted"/>
<dbReference type="Proteomes" id="UP000198888">
    <property type="component" value="Unassembled WGS sequence"/>
</dbReference>
<dbReference type="OrthoDB" id="340513at2157"/>
<dbReference type="KEGG" id="hae:halTADL_0560"/>
<reference evidence="2 3" key="1">
    <citation type="submission" date="2016-10" db="EMBL/GenBank/DDBJ databases">
        <authorList>
            <person name="de Groot N.N."/>
        </authorList>
    </citation>
    <scope>NUCLEOTIDE SEQUENCE [LARGE SCALE GENOMIC DNA]</scope>
    <source>
        <strain evidence="2 3">DSM 22187</strain>
    </source>
</reference>
<dbReference type="EMBL" id="FNYR01000045">
    <property type="protein sequence ID" value="SEJ31500.1"/>
    <property type="molecule type" value="Genomic_DNA"/>
</dbReference>
<evidence type="ECO:0000256" key="1">
    <source>
        <dbReference type="SAM" id="MobiDB-lite"/>
    </source>
</evidence>
<keyword evidence="3" id="KW-1185">Reference proteome</keyword>
<gene>
    <name evidence="2" type="ORF">SAMN05444271_14518</name>
</gene>
<name>A0A1H6Y2Z8_9EURY</name>
<sequence length="198" mass="21248">MQRRTYLGLAATGVIGSVAGCTSAANGSEYPPYPDAETIELSGDGPDTTERFEITQDGPTLVDAEHMGSDNFIVVLDDPDIETDDETNESNESNVTTESTETNESTDEAEPDPVVASVVDAIGPYDGRSLLPVSTGSYVLSVLEADAEWTATIYDLPSYEDGVGIDLPLKRESEQYDVIGPINFGEQTETEFSFSRVS</sequence>
<evidence type="ECO:0000313" key="2">
    <source>
        <dbReference type="EMBL" id="SEJ31500.1"/>
    </source>
</evidence>
<dbReference type="GeneID" id="35001378"/>
<dbReference type="AlphaFoldDB" id="A0A1H6Y2Z8"/>
<feature type="region of interest" description="Disordered" evidence="1">
    <location>
        <begin position="81"/>
        <end position="112"/>
    </location>
</feature>
<feature type="region of interest" description="Disordered" evidence="1">
    <location>
        <begin position="29"/>
        <end position="48"/>
    </location>
</feature>